<evidence type="ECO:0000313" key="3">
    <source>
        <dbReference type="Proteomes" id="UP000735302"/>
    </source>
</evidence>
<reference evidence="2 3" key="1">
    <citation type="journal article" date="2021" name="Elife">
        <title>Chloroplast acquisition without the gene transfer in kleptoplastic sea slugs, Plakobranchus ocellatus.</title>
        <authorList>
            <person name="Maeda T."/>
            <person name="Takahashi S."/>
            <person name="Yoshida T."/>
            <person name="Shimamura S."/>
            <person name="Takaki Y."/>
            <person name="Nagai Y."/>
            <person name="Toyoda A."/>
            <person name="Suzuki Y."/>
            <person name="Arimoto A."/>
            <person name="Ishii H."/>
            <person name="Satoh N."/>
            <person name="Nishiyama T."/>
            <person name="Hasebe M."/>
            <person name="Maruyama T."/>
            <person name="Minagawa J."/>
            <person name="Obokata J."/>
            <person name="Shigenobu S."/>
        </authorList>
    </citation>
    <scope>NUCLEOTIDE SEQUENCE [LARGE SCALE GENOMIC DNA]</scope>
</reference>
<feature type="region of interest" description="Disordered" evidence="1">
    <location>
        <begin position="1"/>
        <end position="20"/>
    </location>
</feature>
<evidence type="ECO:0000256" key="1">
    <source>
        <dbReference type="SAM" id="MobiDB-lite"/>
    </source>
</evidence>
<keyword evidence="3" id="KW-1185">Reference proteome</keyword>
<sequence length="104" mass="11722">MTNSVKLAADTTFDPLDGEKDKKKIEELKRLLAEEKRASKEAVSKLHRELYRQRQISPANSTSESCDHPVQSTNLNQQHGLLVSKLSLVSSLHHTTRSVELNQT</sequence>
<accession>A0AAV4A6M0</accession>
<dbReference type="Proteomes" id="UP000735302">
    <property type="component" value="Unassembled WGS sequence"/>
</dbReference>
<proteinExistence type="predicted"/>
<dbReference type="EMBL" id="BLXT01003660">
    <property type="protein sequence ID" value="GFO02917.1"/>
    <property type="molecule type" value="Genomic_DNA"/>
</dbReference>
<gene>
    <name evidence="2" type="ORF">PoB_002942200</name>
</gene>
<protein>
    <submittedName>
        <fullName evidence="2">Uncharacterized protein</fullName>
    </submittedName>
</protein>
<dbReference type="AlphaFoldDB" id="A0AAV4A6M0"/>
<comment type="caution">
    <text evidence="2">The sequence shown here is derived from an EMBL/GenBank/DDBJ whole genome shotgun (WGS) entry which is preliminary data.</text>
</comment>
<name>A0AAV4A6M0_9GAST</name>
<organism evidence="2 3">
    <name type="scientific">Plakobranchus ocellatus</name>
    <dbReference type="NCBI Taxonomy" id="259542"/>
    <lineage>
        <taxon>Eukaryota</taxon>
        <taxon>Metazoa</taxon>
        <taxon>Spiralia</taxon>
        <taxon>Lophotrochozoa</taxon>
        <taxon>Mollusca</taxon>
        <taxon>Gastropoda</taxon>
        <taxon>Heterobranchia</taxon>
        <taxon>Euthyneura</taxon>
        <taxon>Panpulmonata</taxon>
        <taxon>Sacoglossa</taxon>
        <taxon>Placobranchoidea</taxon>
        <taxon>Plakobranchidae</taxon>
        <taxon>Plakobranchus</taxon>
    </lineage>
</organism>
<evidence type="ECO:0000313" key="2">
    <source>
        <dbReference type="EMBL" id="GFO02917.1"/>
    </source>
</evidence>